<dbReference type="CDD" id="cd08878">
    <property type="entry name" value="RHO_alpha_C_DMO-like"/>
    <property type="match status" value="1"/>
</dbReference>
<keyword evidence="3" id="KW-0560">Oxidoreductase</keyword>
<keyword evidence="7" id="KW-0223">Dioxygenase</keyword>
<dbReference type="Gene3D" id="2.102.10.10">
    <property type="entry name" value="Rieske [2Fe-2S] iron-sulphur domain"/>
    <property type="match status" value="1"/>
</dbReference>
<dbReference type="InterPro" id="IPR036922">
    <property type="entry name" value="Rieske_2Fe-2S_sf"/>
</dbReference>
<proteinExistence type="predicted"/>
<accession>A0A838L5X1</accession>
<dbReference type="EMBL" id="JACEIB010000003">
    <property type="protein sequence ID" value="MBA2933576.1"/>
    <property type="molecule type" value="Genomic_DNA"/>
</dbReference>
<evidence type="ECO:0000313" key="7">
    <source>
        <dbReference type="EMBL" id="MBA2933576.1"/>
    </source>
</evidence>
<gene>
    <name evidence="7" type="ORF">HZF05_05645</name>
</gene>
<dbReference type="InterPro" id="IPR017941">
    <property type="entry name" value="Rieske_2Fe-2S"/>
</dbReference>
<evidence type="ECO:0000256" key="1">
    <source>
        <dbReference type="ARBA" id="ARBA00022714"/>
    </source>
</evidence>
<evidence type="ECO:0000259" key="6">
    <source>
        <dbReference type="PROSITE" id="PS51296"/>
    </source>
</evidence>
<name>A0A838L5X1_9SPHN</name>
<dbReference type="InterPro" id="IPR050584">
    <property type="entry name" value="Cholesterol_7-desaturase"/>
</dbReference>
<protein>
    <submittedName>
        <fullName evidence="7">Aromatic ring-hydroxylating dioxygenase subunit alpha</fullName>
    </submittedName>
</protein>
<dbReference type="GO" id="GO:0051213">
    <property type="term" value="F:dioxygenase activity"/>
    <property type="evidence" value="ECO:0007669"/>
    <property type="project" value="UniProtKB-KW"/>
</dbReference>
<dbReference type="PROSITE" id="PS51296">
    <property type="entry name" value="RIESKE"/>
    <property type="match status" value="1"/>
</dbReference>
<dbReference type="GO" id="GO:0046872">
    <property type="term" value="F:metal ion binding"/>
    <property type="evidence" value="ECO:0007669"/>
    <property type="project" value="UniProtKB-KW"/>
</dbReference>
<dbReference type="SUPFAM" id="SSF55961">
    <property type="entry name" value="Bet v1-like"/>
    <property type="match status" value="1"/>
</dbReference>
<sequence>MSYLRNCWYLAAWSDEVAAGALLARRFLDEPIVIFRDGEGRVQALNDRCPHRFAPLSRGRLGDGVLSCGYHGLAFDGSGRCVRNPHGPVVGSMAVRRYALVEAYRAIWIWMGDADDARVDRLCDLGFLDEAPDTAFSKGYLHGEGHYQLFVDNILDLTHADYLHADTLGSGAFTRTRARITEAADRITVLRDCRNEVPTPLMRVFRGITEEDRVDYWNTVEWFAPAILTLRGGNLPAGAPRDGTLDAMATMNVHIFTPETARSTHYFFASTRDFAVDDAEFNARFAETRYRIFTTEDEPMIAAQQDRIGERDLADLQPLMLRIDEGSVRVRRKLQQMIDAESASARILDK</sequence>
<keyword evidence="4" id="KW-0408">Iron</keyword>
<reference evidence="7 8" key="1">
    <citation type="submission" date="2020-07" db="EMBL/GenBank/DDBJ databases">
        <authorList>
            <person name="Sun Q."/>
        </authorList>
    </citation>
    <scope>NUCLEOTIDE SEQUENCE [LARGE SCALE GENOMIC DNA]</scope>
    <source>
        <strain evidence="7 8">CGMCC 1.13654</strain>
    </source>
</reference>
<organism evidence="7 8">
    <name type="scientific">Sphingomonas chungangi</name>
    <dbReference type="NCBI Taxonomy" id="2683589"/>
    <lineage>
        <taxon>Bacteria</taxon>
        <taxon>Pseudomonadati</taxon>
        <taxon>Pseudomonadota</taxon>
        <taxon>Alphaproteobacteria</taxon>
        <taxon>Sphingomonadales</taxon>
        <taxon>Sphingomonadaceae</taxon>
        <taxon>Sphingomonas</taxon>
    </lineage>
</organism>
<evidence type="ECO:0000256" key="4">
    <source>
        <dbReference type="ARBA" id="ARBA00023004"/>
    </source>
</evidence>
<dbReference type="Pfam" id="PF00355">
    <property type="entry name" value="Rieske"/>
    <property type="match status" value="1"/>
</dbReference>
<dbReference type="RefSeq" id="WP_160363396.1">
    <property type="nucleotide sequence ID" value="NZ_JACEIB010000003.1"/>
</dbReference>
<dbReference type="SUPFAM" id="SSF50022">
    <property type="entry name" value="ISP domain"/>
    <property type="match status" value="1"/>
</dbReference>
<dbReference type="InterPro" id="IPR044043">
    <property type="entry name" value="VanA_C_cat"/>
</dbReference>
<evidence type="ECO:0000256" key="5">
    <source>
        <dbReference type="ARBA" id="ARBA00023014"/>
    </source>
</evidence>
<dbReference type="Proteomes" id="UP000570166">
    <property type="component" value="Unassembled WGS sequence"/>
</dbReference>
<dbReference type="AlphaFoldDB" id="A0A838L5X1"/>
<keyword evidence="5" id="KW-0411">Iron-sulfur</keyword>
<dbReference type="GO" id="GO:0051537">
    <property type="term" value="F:2 iron, 2 sulfur cluster binding"/>
    <property type="evidence" value="ECO:0007669"/>
    <property type="project" value="UniProtKB-KW"/>
</dbReference>
<evidence type="ECO:0000256" key="3">
    <source>
        <dbReference type="ARBA" id="ARBA00023002"/>
    </source>
</evidence>
<dbReference type="Gene3D" id="3.90.380.10">
    <property type="entry name" value="Naphthalene 1,2-dioxygenase Alpha Subunit, Chain A, domain 1"/>
    <property type="match status" value="1"/>
</dbReference>
<keyword evidence="2" id="KW-0479">Metal-binding</keyword>
<dbReference type="Pfam" id="PF19112">
    <property type="entry name" value="VanA_C"/>
    <property type="match status" value="1"/>
</dbReference>
<evidence type="ECO:0000256" key="2">
    <source>
        <dbReference type="ARBA" id="ARBA00022723"/>
    </source>
</evidence>
<keyword evidence="8" id="KW-1185">Reference proteome</keyword>
<keyword evidence="1" id="KW-0001">2Fe-2S</keyword>
<feature type="domain" description="Rieske" evidence="6">
    <location>
        <begin position="8"/>
        <end position="109"/>
    </location>
</feature>
<dbReference type="PANTHER" id="PTHR21266:SF60">
    <property type="entry name" value="3-KETOSTEROID-9-ALPHA-MONOOXYGENASE, OXYGENASE COMPONENT"/>
    <property type="match status" value="1"/>
</dbReference>
<comment type="caution">
    <text evidence="7">The sequence shown here is derived from an EMBL/GenBank/DDBJ whole genome shotgun (WGS) entry which is preliminary data.</text>
</comment>
<dbReference type="PANTHER" id="PTHR21266">
    <property type="entry name" value="IRON-SULFUR DOMAIN CONTAINING PROTEIN"/>
    <property type="match status" value="1"/>
</dbReference>
<evidence type="ECO:0000313" key="8">
    <source>
        <dbReference type="Proteomes" id="UP000570166"/>
    </source>
</evidence>